<dbReference type="Proteomes" id="UP000033079">
    <property type="component" value="Chromosome"/>
</dbReference>
<dbReference type="EMBL" id="CP009530">
    <property type="protein sequence ID" value="AKB58446.1"/>
    <property type="molecule type" value="Genomic_DNA"/>
</dbReference>
<dbReference type="KEGG" id="mbar:MSBR2_1930"/>
<name>A0A0E3LQK8_METBA</name>
<dbReference type="AlphaFoldDB" id="A0A0E3LQK8"/>
<accession>A0A0E3LQK8</accession>
<dbReference type="RefSeq" id="WP_048120127.1">
    <property type="nucleotide sequence ID" value="NZ_CP009530.1"/>
</dbReference>
<sequence>MSEAETMEFLESLQLKILNNTDEDLVLQAERIEKGKFKKGQRAPAKIESYEEKSFELIACEGSCEGGADIEGWVKYGLGCMEGYCKIHFRHVGKTDKLGYSCECHMPDGKMLCEASKDEKAGRTVNFIIGPKA</sequence>
<evidence type="ECO:0000313" key="1">
    <source>
        <dbReference type="EMBL" id="AKB58446.1"/>
    </source>
</evidence>
<dbReference type="PATRIC" id="fig|1434106.5.peg.2474"/>
<proteinExistence type="predicted"/>
<organism evidence="1 2">
    <name type="scientific">Methanosarcina barkeri 227</name>
    <dbReference type="NCBI Taxonomy" id="1434106"/>
    <lineage>
        <taxon>Archaea</taxon>
        <taxon>Methanobacteriati</taxon>
        <taxon>Methanobacteriota</taxon>
        <taxon>Stenosarchaea group</taxon>
        <taxon>Methanomicrobia</taxon>
        <taxon>Methanosarcinales</taxon>
        <taxon>Methanosarcinaceae</taxon>
        <taxon>Methanosarcina</taxon>
    </lineage>
</organism>
<reference evidence="1 2" key="1">
    <citation type="submission" date="2014-07" db="EMBL/GenBank/DDBJ databases">
        <title>Methanogenic archaea and the global carbon cycle.</title>
        <authorList>
            <person name="Henriksen J.R."/>
            <person name="Luke J."/>
            <person name="Reinhart S."/>
            <person name="Benedict M.N."/>
            <person name="Youngblut N.D."/>
            <person name="Metcalf M.E."/>
            <person name="Whitaker R.J."/>
            <person name="Metcalf W.W."/>
        </authorList>
    </citation>
    <scope>NUCLEOTIDE SEQUENCE [LARGE SCALE GENOMIC DNA]</scope>
    <source>
        <strain evidence="1 2">227</strain>
    </source>
</reference>
<dbReference type="HOGENOM" id="CLU_1901937_0_0_2"/>
<evidence type="ECO:0000313" key="2">
    <source>
        <dbReference type="Proteomes" id="UP000033079"/>
    </source>
</evidence>
<protein>
    <submittedName>
        <fullName evidence="1">Uncharacterized protein</fullName>
    </submittedName>
</protein>
<dbReference type="Gene3D" id="2.60.270.50">
    <property type="match status" value="1"/>
</dbReference>
<gene>
    <name evidence="1" type="ORF">MSBR2_1930</name>
</gene>
<dbReference type="GeneID" id="24843624"/>